<dbReference type="PROSITE" id="PS50012">
    <property type="entry name" value="RCC1_3"/>
    <property type="match status" value="4"/>
</dbReference>
<dbReference type="FunFam" id="3.30.200.20:FF:000097">
    <property type="entry name" value="Probable serine/threonine-protein kinase nek1"/>
    <property type="match status" value="1"/>
</dbReference>
<dbReference type="FunFam" id="1.10.510.10:FF:000262">
    <property type="entry name" value="Serine/threonine-protein kinase Nek8"/>
    <property type="match status" value="1"/>
</dbReference>
<dbReference type="Gene3D" id="1.10.510.10">
    <property type="entry name" value="Transferase(Phosphotransferase) domain 1"/>
    <property type="match status" value="1"/>
</dbReference>
<evidence type="ECO:0000256" key="13">
    <source>
        <dbReference type="ARBA" id="ARBA00022842"/>
    </source>
</evidence>
<gene>
    <name evidence="17" type="primary">NEK8-2</name>
</gene>
<keyword evidence="11" id="KW-0418">Kinase</keyword>
<keyword evidence="12 15" id="KW-0067">ATP-binding</keyword>
<dbReference type="InterPro" id="IPR000719">
    <property type="entry name" value="Prot_kinase_dom"/>
</dbReference>
<dbReference type="Gene3D" id="2.130.10.30">
    <property type="entry name" value="Regulator of chromosome condensation 1/beta-lactamase-inhibitor protein II"/>
    <property type="match status" value="2"/>
</dbReference>
<feature type="repeat" description="RCC1" evidence="14">
    <location>
        <begin position="561"/>
        <end position="612"/>
    </location>
</feature>
<evidence type="ECO:0000256" key="3">
    <source>
        <dbReference type="ARBA" id="ARBA00010886"/>
    </source>
</evidence>
<dbReference type="Pfam" id="PF00415">
    <property type="entry name" value="RCC1"/>
    <property type="match status" value="4"/>
</dbReference>
<evidence type="ECO:0000256" key="14">
    <source>
        <dbReference type="PROSITE-ProRule" id="PRU00235"/>
    </source>
</evidence>
<dbReference type="GO" id="GO:0046872">
    <property type="term" value="F:metal ion binding"/>
    <property type="evidence" value="ECO:0007669"/>
    <property type="project" value="UniProtKB-KW"/>
</dbReference>
<dbReference type="PRINTS" id="PR00633">
    <property type="entry name" value="RCCNDNSATION"/>
</dbReference>
<evidence type="ECO:0000256" key="4">
    <source>
        <dbReference type="ARBA" id="ARBA00012513"/>
    </source>
</evidence>
<feature type="repeat" description="RCC1" evidence="14">
    <location>
        <begin position="509"/>
        <end position="560"/>
    </location>
</feature>
<feature type="repeat" description="RCC1" evidence="14">
    <location>
        <begin position="733"/>
        <end position="784"/>
    </location>
</feature>
<dbReference type="EMBL" id="KT163761">
    <property type="protein sequence ID" value="AKN21711.1"/>
    <property type="molecule type" value="mRNA"/>
</dbReference>
<comment type="cofactor">
    <cofactor evidence="1">
        <name>Mg(2+)</name>
        <dbReference type="ChEBI" id="CHEBI:18420"/>
    </cofactor>
</comment>
<keyword evidence="8" id="KW-0808">Transferase</keyword>
<dbReference type="GO" id="GO:0005737">
    <property type="term" value="C:cytoplasm"/>
    <property type="evidence" value="ECO:0007669"/>
    <property type="project" value="UniProtKB-SubCell"/>
</dbReference>
<dbReference type="Pfam" id="PF00069">
    <property type="entry name" value="Pkinase"/>
    <property type="match status" value="1"/>
</dbReference>
<dbReference type="CDD" id="cd08215">
    <property type="entry name" value="STKc_Nek"/>
    <property type="match status" value="1"/>
</dbReference>
<dbReference type="PANTHER" id="PTHR44535:SF5">
    <property type="entry name" value="PROTEIN KINASE DOMAIN-CONTAINING PROTEIN"/>
    <property type="match status" value="1"/>
</dbReference>
<evidence type="ECO:0000313" key="17">
    <source>
        <dbReference type="EMBL" id="AKN21711.1"/>
    </source>
</evidence>
<evidence type="ECO:0000256" key="1">
    <source>
        <dbReference type="ARBA" id="ARBA00001946"/>
    </source>
</evidence>
<name>A0A0H3YJJ1_SCHMD</name>
<evidence type="ECO:0000256" key="7">
    <source>
        <dbReference type="ARBA" id="ARBA00022553"/>
    </source>
</evidence>
<evidence type="ECO:0000256" key="12">
    <source>
        <dbReference type="ARBA" id="ARBA00022840"/>
    </source>
</evidence>
<dbReference type="PROSITE" id="PS00626">
    <property type="entry name" value="RCC1_2"/>
    <property type="match status" value="1"/>
</dbReference>
<dbReference type="GO" id="GO:0005524">
    <property type="term" value="F:ATP binding"/>
    <property type="evidence" value="ECO:0007669"/>
    <property type="project" value="UniProtKB-UniRule"/>
</dbReference>
<sequence>MSESLSVVIVSSKVRHSNTIHKNINTNTLFFQYRYDVGYDGILGILQNNLGANKIKNLAIVLYSTPFAVYICSNDGKVQQFSGEFLGHSLLQINFFKKLNSFFDLNRENECRIDFLNCNIFNMAEITEITAELKKILLVECSISKDLWGSDIIIEHESHPSKIAAKFYFSINNLISFSIQQTINGFEKIRTVGKGAYGTAVLYRKKDDDSLVILKEINMHDLSATERQLAMNEVKVLSQLDHPNIVAYFDSFEEDGVLMIEMEYADNGTLAQFLSNQEKPLEEKKILEMFFQIVSAIHYIHEHKILHRDLKTVNIFLTKEEIIKIGDFGISKMLSTTHEGANSVIGTPYYISPEMCQGKLYNEKSDVWALGCILYEMTCLHKTFEGSNLPALVNKILKGQFEPVKGSYSDELKELISSLLEKNPDDRLSTEVILHHKLPMMMKTFHTDSSDNVDTAKPQTRNYEFEKRSVVYVMDINTLNLSPVRLPSKIRIKQICSGENHTIVLTTDRTVFTWGSNEFGQLGHGDLVDRKKPELVSSLTQKSLIRIACGNDFSIFGPENGIIMTCGSGISGSLGHGDFKDVLKPRLIESLLTIDVVCISATNSHVVVVSSEDVIYGWGSNKNGQLGLDSLNLYCSPQVITFKEHVLVKNAFTSEDATMLLTETGGLLASGNNNGNKLGLNARLGFLMTMKSLSQQPTINSVHEFTKVEAVMRHCVNQVSMGKGHTTVLCESGKIIAFGINSSGQLGNGSTKNSPIPCEVKTMKKHKITKVTSGSNFTVACVDFNSLYFWGIRQTKKSDMRFLNGNESFKNKSQVINERPIEHFFRPAITSDEFLEAKQFSMPSNANGEINEESNEVMKIFPTPIVILHLKNPENNSKDKELICLTNCITFRDHSLLVQIETTAPPPRRRRSKTMPRIKIHDSSLYGNIHNAKITPKIIKSFCGENSESSPLSYEEGFETETVPTWIKNELIDAANDTQNNNAEFAGSRFLSTNTQSFNNKNEFPKNVLRIYSTSNHDNKLNETLTKKSTFNSIKSLSSRHRSLKTSKELSENPTTFKSEREIYLEKQVLLLEEKLKFQNHQILQNNLIINQLQKEIENLKKRELTSIYERKTFSAVCAIQ</sequence>
<dbReference type="PROSITE" id="PS00108">
    <property type="entry name" value="PROTEIN_KINASE_ST"/>
    <property type="match status" value="1"/>
</dbReference>
<comment type="subcellular location">
    <subcellularLocation>
        <location evidence="2">Cytoplasm</location>
    </subcellularLocation>
</comment>
<dbReference type="InterPro" id="IPR008271">
    <property type="entry name" value="Ser/Thr_kinase_AS"/>
</dbReference>
<keyword evidence="6" id="KW-0723">Serine/threonine-protein kinase</keyword>
<dbReference type="InterPro" id="IPR017441">
    <property type="entry name" value="Protein_kinase_ATP_BS"/>
</dbReference>
<keyword evidence="7" id="KW-0597">Phosphoprotein</keyword>
<protein>
    <recommendedName>
        <fullName evidence="4">non-specific serine/threonine protein kinase</fullName>
        <ecNumber evidence="4">2.7.11.1</ecNumber>
    </recommendedName>
</protein>
<dbReference type="InterPro" id="IPR000408">
    <property type="entry name" value="Reg_chr_condens"/>
</dbReference>
<dbReference type="GO" id="GO:0004674">
    <property type="term" value="F:protein serine/threonine kinase activity"/>
    <property type="evidence" value="ECO:0007669"/>
    <property type="project" value="UniProtKB-KW"/>
</dbReference>
<keyword evidence="5" id="KW-0963">Cytoplasm</keyword>
<dbReference type="SMART" id="SM00220">
    <property type="entry name" value="S_TKc"/>
    <property type="match status" value="1"/>
</dbReference>
<dbReference type="AlphaFoldDB" id="A0A0H3YJJ1"/>
<evidence type="ECO:0000256" key="11">
    <source>
        <dbReference type="ARBA" id="ARBA00022777"/>
    </source>
</evidence>
<keyword evidence="13" id="KW-0460">Magnesium</keyword>
<dbReference type="InterPro" id="IPR011009">
    <property type="entry name" value="Kinase-like_dom_sf"/>
</dbReference>
<feature type="domain" description="Protein kinase" evidence="16">
    <location>
        <begin position="186"/>
        <end position="439"/>
    </location>
</feature>
<dbReference type="PROSITE" id="PS00107">
    <property type="entry name" value="PROTEIN_KINASE_ATP"/>
    <property type="match status" value="1"/>
</dbReference>
<evidence type="ECO:0000256" key="5">
    <source>
        <dbReference type="ARBA" id="ARBA00022490"/>
    </source>
</evidence>
<keyword evidence="9" id="KW-0479">Metal-binding</keyword>
<evidence type="ECO:0000256" key="2">
    <source>
        <dbReference type="ARBA" id="ARBA00004496"/>
    </source>
</evidence>
<accession>A0A0H3YJJ1</accession>
<keyword evidence="10 15" id="KW-0547">Nucleotide-binding</keyword>
<evidence type="ECO:0000256" key="9">
    <source>
        <dbReference type="ARBA" id="ARBA00022723"/>
    </source>
</evidence>
<evidence type="ECO:0000259" key="16">
    <source>
        <dbReference type="PROSITE" id="PS50011"/>
    </source>
</evidence>
<feature type="binding site" evidence="15">
    <location>
        <position position="215"/>
    </location>
    <ligand>
        <name>ATP</name>
        <dbReference type="ChEBI" id="CHEBI:30616"/>
    </ligand>
</feature>
<dbReference type="PROSITE" id="PS50011">
    <property type="entry name" value="PROTEIN_KINASE_DOM"/>
    <property type="match status" value="1"/>
</dbReference>
<evidence type="ECO:0000256" key="6">
    <source>
        <dbReference type="ARBA" id="ARBA00022527"/>
    </source>
</evidence>
<reference evidence="17" key="1">
    <citation type="journal article" date="2015" name="Elife">
        <title>Stem cells and fluid flow drive cyst formation in an invertebrate excretory organ.</title>
        <authorList>
            <person name="Thi-Kim Vu H."/>
            <person name="Rink J.C."/>
            <person name="McKinney S.A."/>
            <person name="McClain M."/>
            <person name="Lakshmanaperumal N."/>
            <person name="Alexander R."/>
            <person name="Sanchez Alvarado A."/>
        </authorList>
    </citation>
    <scope>NUCLEOTIDE SEQUENCE</scope>
</reference>
<dbReference type="SUPFAM" id="SSF50985">
    <property type="entry name" value="RCC1/BLIP-II"/>
    <property type="match status" value="1"/>
</dbReference>
<organism evidence="17">
    <name type="scientific">Schmidtea mediterranea</name>
    <name type="common">Freshwater planarian flatworm</name>
    <dbReference type="NCBI Taxonomy" id="79327"/>
    <lineage>
        <taxon>Eukaryota</taxon>
        <taxon>Metazoa</taxon>
        <taxon>Spiralia</taxon>
        <taxon>Lophotrochozoa</taxon>
        <taxon>Platyhelminthes</taxon>
        <taxon>Rhabditophora</taxon>
        <taxon>Seriata</taxon>
        <taxon>Tricladida</taxon>
        <taxon>Continenticola</taxon>
        <taxon>Geoplanoidea</taxon>
        <taxon>Dugesiidae</taxon>
        <taxon>Schmidtea</taxon>
    </lineage>
</organism>
<dbReference type="SUPFAM" id="SSF56112">
    <property type="entry name" value="Protein kinase-like (PK-like)"/>
    <property type="match status" value="1"/>
</dbReference>
<comment type="similarity">
    <text evidence="3">Belongs to the protein kinase superfamily. NEK Ser/Thr protein kinase family. NIMA subfamily.</text>
</comment>
<feature type="repeat" description="RCC1" evidence="14">
    <location>
        <begin position="613"/>
        <end position="664"/>
    </location>
</feature>
<proteinExistence type="evidence at transcript level"/>
<evidence type="ECO:0000256" key="8">
    <source>
        <dbReference type="ARBA" id="ARBA00022679"/>
    </source>
</evidence>
<dbReference type="EC" id="2.7.11.1" evidence="4"/>
<evidence type="ECO:0000256" key="15">
    <source>
        <dbReference type="PROSITE-ProRule" id="PRU10141"/>
    </source>
</evidence>
<dbReference type="PANTHER" id="PTHR44535">
    <property type="entry name" value="PROTEIN CBG16200"/>
    <property type="match status" value="1"/>
</dbReference>
<dbReference type="InterPro" id="IPR009091">
    <property type="entry name" value="RCC1/BLIP-II"/>
</dbReference>
<dbReference type="InterPro" id="IPR051997">
    <property type="entry name" value="STK_NEK"/>
</dbReference>
<dbReference type="Gene3D" id="3.30.200.20">
    <property type="entry name" value="Phosphorylase Kinase, domain 1"/>
    <property type="match status" value="1"/>
</dbReference>
<evidence type="ECO:0000256" key="10">
    <source>
        <dbReference type="ARBA" id="ARBA00022741"/>
    </source>
</evidence>